<feature type="chain" id="PRO_5004795136" description="Lipoprotein" evidence="1">
    <location>
        <begin position="21"/>
        <end position="156"/>
    </location>
</feature>
<dbReference type="AlphaFoldDB" id="W0SN68"/>
<feature type="signal peptide" evidence="1">
    <location>
        <begin position="1"/>
        <end position="20"/>
    </location>
</feature>
<dbReference type="Proteomes" id="UP000031637">
    <property type="component" value="Chromosome"/>
</dbReference>
<gene>
    <name evidence="2" type="ORF">SUTH_03493</name>
</gene>
<dbReference type="STRING" id="1223802.SUTH_03493"/>
<dbReference type="EMBL" id="AP012547">
    <property type="protein sequence ID" value="BAO31263.1"/>
    <property type="molecule type" value="Genomic_DNA"/>
</dbReference>
<name>W0SN68_9PROT</name>
<evidence type="ECO:0000256" key="1">
    <source>
        <dbReference type="SAM" id="SignalP"/>
    </source>
</evidence>
<dbReference type="HOGENOM" id="CLU_1794167_0_0_4"/>
<proteinExistence type="predicted"/>
<evidence type="ECO:0008006" key="4">
    <source>
        <dbReference type="Google" id="ProtNLM"/>
    </source>
</evidence>
<protein>
    <recommendedName>
        <fullName evidence="4">Lipoprotein</fullName>
    </recommendedName>
</protein>
<accession>W0SN68</accession>
<evidence type="ECO:0000313" key="3">
    <source>
        <dbReference type="Proteomes" id="UP000031637"/>
    </source>
</evidence>
<evidence type="ECO:0000313" key="2">
    <source>
        <dbReference type="EMBL" id="BAO31263.1"/>
    </source>
</evidence>
<dbReference type="RefSeq" id="WP_041101060.1">
    <property type="nucleotide sequence ID" value="NZ_AP012547.1"/>
</dbReference>
<dbReference type="OrthoDB" id="8526680at2"/>
<dbReference type="PROSITE" id="PS51257">
    <property type="entry name" value="PROKAR_LIPOPROTEIN"/>
    <property type="match status" value="1"/>
</dbReference>
<keyword evidence="1" id="KW-0732">Signal</keyword>
<sequence>MKSKLPVLLLGLALAVPGMAATVSCPDLATAVQVAACPAEEELKYTFTGYCSDDGKAYRGDTDVCTDYQRYRKLKNVALWESADGVFNAYVSCDRSPASVKAARVSAVRVGKQGKMTQLVCGYGEGISFTWRTRAECKLEAGNCAADPAACKASCD</sequence>
<keyword evidence="3" id="KW-1185">Reference proteome</keyword>
<dbReference type="KEGG" id="shd:SUTH_03493"/>
<organism evidence="2 3">
    <name type="scientific">Sulfuritalea hydrogenivorans sk43H</name>
    <dbReference type="NCBI Taxonomy" id="1223802"/>
    <lineage>
        <taxon>Bacteria</taxon>
        <taxon>Pseudomonadati</taxon>
        <taxon>Pseudomonadota</taxon>
        <taxon>Betaproteobacteria</taxon>
        <taxon>Nitrosomonadales</taxon>
        <taxon>Sterolibacteriaceae</taxon>
        <taxon>Sulfuritalea</taxon>
    </lineage>
</organism>
<reference evidence="2 3" key="1">
    <citation type="journal article" date="2014" name="Syst. Appl. Microbiol.">
        <title>Complete genomes of freshwater sulfur oxidizers Sulfuricella denitrificans skB26 and Sulfuritalea hydrogenivorans sk43H: genetic insights into the sulfur oxidation pathway of betaproteobacteria.</title>
        <authorList>
            <person name="Watanabe T."/>
            <person name="Kojima H."/>
            <person name="Fukui M."/>
        </authorList>
    </citation>
    <scope>NUCLEOTIDE SEQUENCE [LARGE SCALE GENOMIC DNA]</scope>
    <source>
        <strain evidence="2">DSM22779</strain>
    </source>
</reference>